<keyword evidence="2" id="KW-1185">Reference proteome</keyword>
<dbReference type="Proteomes" id="UP000887013">
    <property type="component" value="Unassembled WGS sequence"/>
</dbReference>
<comment type="caution">
    <text evidence="1">The sequence shown here is derived from an EMBL/GenBank/DDBJ whole genome shotgun (WGS) entry which is preliminary data.</text>
</comment>
<sequence length="140" mass="15566">MVATLPPSPKKRDDVARRTPLGCGLPSFSEGCPLSFSQPVVSGTAPSSQNRESLDSSALAHHGGSFCQCLIYDVRDNQILCLLNAKFGSRSRITINKEWEVRQVLSWEDLKGSRLTIMLHMGRTRKNPCSRPDEEFHLPV</sequence>
<organism evidence="1 2">
    <name type="scientific">Nephila pilipes</name>
    <name type="common">Giant wood spider</name>
    <name type="synonym">Nephila maculata</name>
    <dbReference type="NCBI Taxonomy" id="299642"/>
    <lineage>
        <taxon>Eukaryota</taxon>
        <taxon>Metazoa</taxon>
        <taxon>Ecdysozoa</taxon>
        <taxon>Arthropoda</taxon>
        <taxon>Chelicerata</taxon>
        <taxon>Arachnida</taxon>
        <taxon>Araneae</taxon>
        <taxon>Araneomorphae</taxon>
        <taxon>Entelegynae</taxon>
        <taxon>Araneoidea</taxon>
        <taxon>Nephilidae</taxon>
        <taxon>Nephila</taxon>
    </lineage>
</organism>
<protein>
    <submittedName>
        <fullName evidence="1">Uncharacterized protein</fullName>
    </submittedName>
</protein>
<accession>A0A8X6P8Y9</accession>
<proteinExistence type="predicted"/>
<evidence type="ECO:0000313" key="2">
    <source>
        <dbReference type="Proteomes" id="UP000887013"/>
    </source>
</evidence>
<reference evidence="1" key="1">
    <citation type="submission" date="2020-08" db="EMBL/GenBank/DDBJ databases">
        <title>Multicomponent nature underlies the extraordinary mechanical properties of spider dragline silk.</title>
        <authorList>
            <person name="Kono N."/>
            <person name="Nakamura H."/>
            <person name="Mori M."/>
            <person name="Yoshida Y."/>
            <person name="Ohtoshi R."/>
            <person name="Malay A.D."/>
            <person name="Moran D.A.P."/>
            <person name="Tomita M."/>
            <person name="Numata K."/>
            <person name="Arakawa K."/>
        </authorList>
    </citation>
    <scope>NUCLEOTIDE SEQUENCE</scope>
</reference>
<dbReference type="AlphaFoldDB" id="A0A8X6P8Y9"/>
<dbReference type="EMBL" id="BMAW01112868">
    <property type="protein sequence ID" value="GFT54830.1"/>
    <property type="molecule type" value="Genomic_DNA"/>
</dbReference>
<name>A0A8X6P8Y9_NEPPI</name>
<gene>
    <name evidence="1" type="ORF">NPIL_440481</name>
</gene>
<evidence type="ECO:0000313" key="1">
    <source>
        <dbReference type="EMBL" id="GFT54830.1"/>
    </source>
</evidence>